<reference evidence="2" key="1">
    <citation type="submission" date="2021-01" db="EMBL/GenBank/DDBJ databases">
        <authorList>
            <person name="Corre E."/>
            <person name="Pelletier E."/>
            <person name="Niang G."/>
            <person name="Scheremetjew M."/>
            <person name="Finn R."/>
            <person name="Kale V."/>
            <person name="Holt S."/>
            <person name="Cochrane G."/>
            <person name="Meng A."/>
            <person name="Brown T."/>
            <person name="Cohen L."/>
        </authorList>
    </citation>
    <scope>NUCLEOTIDE SEQUENCE</scope>
    <source>
        <strain evidence="2">SAG 36.94</strain>
    </source>
</reference>
<feature type="domain" description="DNA topoisomerase VI subunit B transducer" evidence="1">
    <location>
        <begin position="207"/>
        <end position="364"/>
    </location>
</feature>
<organism evidence="2">
    <name type="scientific">Compsopogon caeruleus</name>
    <dbReference type="NCBI Taxonomy" id="31354"/>
    <lineage>
        <taxon>Eukaryota</taxon>
        <taxon>Rhodophyta</taxon>
        <taxon>Compsopogonophyceae</taxon>
        <taxon>Compsopogonales</taxon>
        <taxon>Compsopogonaceae</taxon>
        <taxon>Compsopogon</taxon>
    </lineage>
</organism>
<dbReference type="InterPro" id="IPR036890">
    <property type="entry name" value="HATPase_C_sf"/>
</dbReference>
<dbReference type="Gene3D" id="3.30.565.10">
    <property type="entry name" value="Histidine kinase-like ATPase, C-terminal domain"/>
    <property type="match status" value="1"/>
</dbReference>
<dbReference type="AlphaFoldDB" id="A0A7S1TDH8"/>
<dbReference type="GO" id="GO:0003677">
    <property type="term" value="F:DNA binding"/>
    <property type="evidence" value="ECO:0007669"/>
    <property type="project" value="InterPro"/>
</dbReference>
<dbReference type="Pfam" id="PF09239">
    <property type="entry name" value="Topo-VIb_trans"/>
    <property type="match status" value="1"/>
</dbReference>
<dbReference type="FunFam" id="3.30.230.10:FF:000050">
    <property type="entry name" value="DNA topoisomerase 6 subunit B"/>
    <property type="match status" value="1"/>
</dbReference>
<dbReference type="InterPro" id="IPR014721">
    <property type="entry name" value="Ribsml_uS5_D2-typ_fold_subgr"/>
</dbReference>
<dbReference type="PANTHER" id="PTHR48444:SF1">
    <property type="entry name" value="DNA TOPOISOMERASE 6 SUBUNIT B"/>
    <property type="match status" value="1"/>
</dbReference>
<dbReference type="Gene3D" id="3.30.230.10">
    <property type="match status" value="1"/>
</dbReference>
<dbReference type="PANTHER" id="PTHR48444">
    <property type="entry name" value="DNA TOPOISOMERASE 6 SUBUNIT B"/>
    <property type="match status" value="1"/>
</dbReference>
<evidence type="ECO:0000259" key="1">
    <source>
        <dbReference type="Pfam" id="PF09239"/>
    </source>
</evidence>
<gene>
    <name evidence="2" type="ORF">CCAE0312_LOCUS4770</name>
</gene>
<sequence length="479" mass="53676">MALIWSKMSTGLPVEVKTSRGPNEKITHCILDIDIARNNPNALVHEKLENADQWRGTEVSVTIVGNWTTYRAKVIQYMRMMAIITPYAHFSLRFVEDHSDGTTGGRSLFLNYGRRSETMPSPAKEVKHHPSSVDQLLIKQLISELDPGTTLLKFLTRQFTSIDRALALGLLKELGEGFHETMVVKEIDLNKIRQIHRLFQQIRFKAPDGSCLSPAGEYNLRLGIMKELQPMMVSTFADATGVYEGHPFIVEAAVSLGGANVKHGINVFRFANRIPLLFEGGNDVATKTASSIKWSNYKISLNNDRIGVFCSIVSTKIPFKGTGKEYIADDADEIKRSVRRALHQCCVQLKVKLMRKAALKSKAERKKQLIRYVPDVANCLMTFFSNVVSPSESEEMTKQVKTGRISQTTFVEKLTSYVELVDREQMLDGPDESDEVEMIKLCSRGDALSYSPVVLFGPGTDVTSCVRAQFLSSLEMKRV</sequence>
<accession>A0A7S1TDH8</accession>
<dbReference type="InterPro" id="IPR020568">
    <property type="entry name" value="Ribosomal_Su5_D2-typ_SF"/>
</dbReference>
<protein>
    <recommendedName>
        <fullName evidence="1">DNA topoisomerase VI subunit B transducer domain-containing protein</fullName>
    </recommendedName>
</protein>
<dbReference type="NCBIfam" id="NF003218">
    <property type="entry name" value="PRK04184.1"/>
    <property type="match status" value="1"/>
</dbReference>
<dbReference type="EMBL" id="HBGH01008702">
    <property type="protein sequence ID" value="CAD9232687.1"/>
    <property type="molecule type" value="Transcribed_RNA"/>
</dbReference>
<dbReference type="GO" id="GO:0006265">
    <property type="term" value="P:DNA topological change"/>
    <property type="evidence" value="ECO:0007669"/>
    <property type="project" value="InterPro"/>
</dbReference>
<dbReference type="CDD" id="cd00823">
    <property type="entry name" value="TopoIIB_Trans"/>
    <property type="match status" value="1"/>
</dbReference>
<dbReference type="GO" id="GO:0003918">
    <property type="term" value="F:DNA topoisomerase type II (double strand cut, ATP-hydrolyzing) activity"/>
    <property type="evidence" value="ECO:0007669"/>
    <property type="project" value="InterPro"/>
</dbReference>
<evidence type="ECO:0000313" key="2">
    <source>
        <dbReference type="EMBL" id="CAD9232687.1"/>
    </source>
</evidence>
<dbReference type="Gene3D" id="1.10.8.50">
    <property type="match status" value="1"/>
</dbReference>
<dbReference type="InterPro" id="IPR015320">
    <property type="entry name" value="TopoVI_B_transducer"/>
</dbReference>
<dbReference type="SUPFAM" id="SSF54211">
    <property type="entry name" value="Ribosomal protein S5 domain 2-like"/>
    <property type="match status" value="1"/>
</dbReference>
<name>A0A7S1TDH8_9RHOD</name>
<proteinExistence type="predicted"/>